<dbReference type="AlphaFoldDB" id="A0A0A9HBN8"/>
<sequence>MLLSPFIFPLPWPSSWLVTSSGPATGGRPLRPSAG</sequence>
<organism evidence="1">
    <name type="scientific">Arundo donax</name>
    <name type="common">Giant reed</name>
    <name type="synonym">Donax arundinaceus</name>
    <dbReference type="NCBI Taxonomy" id="35708"/>
    <lineage>
        <taxon>Eukaryota</taxon>
        <taxon>Viridiplantae</taxon>
        <taxon>Streptophyta</taxon>
        <taxon>Embryophyta</taxon>
        <taxon>Tracheophyta</taxon>
        <taxon>Spermatophyta</taxon>
        <taxon>Magnoliopsida</taxon>
        <taxon>Liliopsida</taxon>
        <taxon>Poales</taxon>
        <taxon>Poaceae</taxon>
        <taxon>PACMAD clade</taxon>
        <taxon>Arundinoideae</taxon>
        <taxon>Arundineae</taxon>
        <taxon>Arundo</taxon>
    </lineage>
</organism>
<reference evidence="1" key="1">
    <citation type="submission" date="2014-09" db="EMBL/GenBank/DDBJ databases">
        <authorList>
            <person name="Magalhaes I.L.F."/>
            <person name="Oliveira U."/>
            <person name="Santos F.R."/>
            <person name="Vidigal T.H.D.A."/>
            <person name="Brescovit A.D."/>
            <person name="Santos A.J."/>
        </authorList>
    </citation>
    <scope>NUCLEOTIDE SEQUENCE</scope>
    <source>
        <tissue evidence="1">Shoot tissue taken approximately 20 cm above the soil surface</tissue>
    </source>
</reference>
<name>A0A0A9HBN8_ARUDO</name>
<evidence type="ECO:0000313" key="1">
    <source>
        <dbReference type="EMBL" id="JAE34585.1"/>
    </source>
</evidence>
<dbReference type="EMBL" id="GBRH01163311">
    <property type="protein sequence ID" value="JAE34585.1"/>
    <property type="molecule type" value="Transcribed_RNA"/>
</dbReference>
<proteinExistence type="predicted"/>
<accession>A0A0A9HBN8</accession>
<reference evidence="1" key="2">
    <citation type="journal article" date="2015" name="Data Brief">
        <title>Shoot transcriptome of the giant reed, Arundo donax.</title>
        <authorList>
            <person name="Barrero R.A."/>
            <person name="Guerrero F.D."/>
            <person name="Moolhuijzen P."/>
            <person name="Goolsby J.A."/>
            <person name="Tidwell J."/>
            <person name="Bellgard S.E."/>
            <person name="Bellgard M.I."/>
        </authorList>
    </citation>
    <scope>NUCLEOTIDE SEQUENCE</scope>
    <source>
        <tissue evidence="1">Shoot tissue taken approximately 20 cm above the soil surface</tissue>
    </source>
</reference>
<protein>
    <submittedName>
        <fullName evidence="1">Uncharacterized protein</fullName>
    </submittedName>
</protein>